<sequence length="458" mass="54598">MQKKIPAIPICLGILIFNEFMASYNLHSKRNSIKIIKDQEIIVHPFKQYYFRNINTKITVHSRCYSTSRHQESRKELIRTLNQVIKGTHLPHECLDVISQSSRPFEHFYLLTNTQKKKVLADLISKSLRSHTLVSIDRQHESTEYCQEEEYNYQPVALEAFLNVQKQYAVRQYHTLKVSFPSPIEVIKKYQEENLQYDSQFFSNLLQFYSHTDIIDSLLQTPYSQAEFLKAVYAKYGIDQVTKLFEKFSKKGKARILFVEYAKLLANENDYKSLQRLAKAGFKDYIMPYIIRTGVYKPYYSNDPKSKLEIVKKHIENNRYQKAYALFDPNDPEIVAQILYMINNEIRMFKKKIRLEDKTYSYHSHKDLHPSEIIQLLIQKYHHYNQYTKSFKYHSSILLQQIIFNKLIQNKGFFHQKFDIDDRQDMRVYKILYNIGKEYGIDGLVQLCLKRKNFDPSK</sequence>
<dbReference type="AlphaFoldDB" id="A0AAD5UBW3"/>
<reference evidence="1" key="1">
    <citation type="submission" date="2020-05" db="EMBL/GenBank/DDBJ databases">
        <title>Phylogenomic resolution of chytrid fungi.</title>
        <authorList>
            <person name="Stajich J.E."/>
            <person name="Amses K."/>
            <person name="Simmons R."/>
            <person name="Seto K."/>
            <person name="Myers J."/>
            <person name="Bonds A."/>
            <person name="Quandt C.A."/>
            <person name="Barry K."/>
            <person name="Liu P."/>
            <person name="Grigoriev I."/>
            <person name="Longcore J.E."/>
            <person name="James T.Y."/>
        </authorList>
    </citation>
    <scope>NUCLEOTIDE SEQUENCE</scope>
    <source>
        <strain evidence="1">PLAUS21</strain>
    </source>
</reference>
<evidence type="ECO:0000313" key="1">
    <source>
        <dbReference type="EMBL" id="KAJ3254025.1"/>
    </source>
</evidence>
<dbReference type="EMBL" id="JADGKB010000094">
    <property type="protein sequence ID" value="KAJ3254025.1"/>
    <property type="molecule type" value="Genomic_DNA"/>
</dbReference>
<protein>
    <submittedName>
        <fullName evidence="1">Uncharacterized protein</fullName>
    </submittedName>
</protein>
<evidence type="ECO:0000313" key="2">
    <source>
        <dbReference type="Proteomes" id="UP001210925"/>
    </source>
</evidence>
<comment type="caution">
    <text evidence="1">The sequence shown here is derived from an EMBL/GenBank/DDBJ whole genome shotgun (WGS) entry which is preliminary data.</text>
</comment>
<organism evidence="1 2">
    <name type="scientific">Boothiomyces macroporosus</name>
    <dbReference type="NCBI Taxonomy" id="261099"/>
    <lineage>
        <taxon>Eukaryota</taxon>
        <taxon>Fungi</taxon>
        <taxon>Fungi incertae sedis</taxon>
        <taxon>Chytridiomycota</taxon>
        <taxon>Chytridiomycota incertae sedis</taxon>
        <taxon>Chytridiomycetes</taxon>
        <taxon>Rhizophydiales</taxon>
        <taxon>Terramycetaceae</taxon>
        <taxon>Boothiomyces</taxon>
    </lineage>
</organism>
<dbReference type="Proteomes" id="UP001210925">
    <property type="component" value="Unassembled WGS sequence"/>
</dbReference>
<gene>
    <name evidence="1" type="ORF">HK103_007564</name>
</gene>
<proteinExistence type="predicted"/>
<name>A0AAD5UBW3_9FUNG</name>
<accession>A0AAD5UBW3</accession>
<keyword evidence="2" id="KW-1185">Reference proteome</keyword>